<dbReference type="OMA" id="QTITSCE"/>
<comment type="subcellular location">
    <subcellularLocation>
        <location evidence="1">Cell envelope</location>
    </subcellularLocation>
</comment>
<evidence type="ECO:0000256" key="1">
    <source>
        <dbReference type="ARBA" id="ARBA00004196"/>
    </source>
</evidence>
<evidence type="ECO:0000256" key="2">
    <source>
        <dbReference type="ARBA" id="ARBA00022729"/>
    </source>
</evidence>
<dbReference type="EMBL" id="CR382122">
    <property type="protein sequence ID" value="CAH02210.1"/>
    <property type="molecule type" value="Genomic_DNA"/>
</dbReference>
<dbReference type="KEGG" id="kla:KLLA0_B06347g"/>
<keyword evidence="6" id="KW-1185">Reference proteome</keyword>
<dbReference type="FunCoup" id="Q6CW72">
    <property type="interactions" value="67"/>
</dbReference>
<evidence type="ECO:0000256" key="4">
    <source>
        <dbReference type="SAM" id="SignalP"/>
    </source>
</evidence>
<feature type="signal peptide" evidence="4">
    <location>
        <begin position="1"/>
        <end position="20"/>
    </location>
</feature>
<accession>Q6CW72</accession>
<reference evidence="5 6" key="1">
    <citation type="journal article" date="2004" name="Nature">
        <title>Genome evolution in yeasts.</title>
        <authorList>
            <consortium name="Genolevures"/>
            <person name="Dujon B."/>
            <person name="Sherman D."/>
            <person name="Fischer G."/>
            <person name="Durrens P."/>
            <person name="Casaregola S."/>
            <person name="Lafontaine I."/>
            <person name="de Montigny J."/>
            <person name="Marck C."/>
            <person name="Neuveglise C."/>
            <person name="Talla E."/>
            <person name="Goffard N."/>
            <person name="Frangeul L."/>
            <person name="Aigle M."/>
            <person name="Anthouard V."/>
            <person name="Babour A."/>
            <person name="Barbe V."/>
            <person name="Barnay S."/>
            <person name="Blanchin S."/>
            <person name="Beckerich J.M."/>
            <person name="Beyne E."/>
            <person name="Bleykasten C."/>
            <person name="Boisrame A."/>
            <person name="Boyer J."/>
            <person name="Cattolico L."/>
            <person name="Confanioleri F."/>
            <person name="de Daruvar A."/>
            <person name="Despons L."/>
            <person name="Fabre E."/>
            <person name="Fairhead C."/>
            <person name="Ferry-Dumazet H."/>
            <person name="Groppi A."/>
            <person name="Hantraye F."/>
            <person name="Hennequin C."/>
            <person name="Jauniaux N."/>
            <person name="Joyet P."/>
            <person name="Kachouri R."/>
            <person name="Kerrest A."/>
            <person name="Koszul R."/>
            <person name="Lemaire M."/>
            <person name="Lesur I."/>
            <person name="Ma L."/>
            <person name="Muller H."/>
            <person name="Nicaud J.M."/>
            <person name="Nikolski M."/>
            <person name="Oztas S."/>
            <person name="Ozier-Kalogeropoulos O."/>
            <person name="Pellenz S."/>
            <person name="Potier S."/>
            <person name="Richard G.F."/>
            <person name="Straub M.L."/>
            <person name="Suleau A."/>
            <person name="Swennene D."/>
            <person name="Tekaia F."/>
            <person name="Wesolowski-Louvel M."/>
            <person name="Westhof E."/>
            <person name="Wirth B."/>
            <person name="Zeniou-Meyer M."/>
            <person name="Zivanovic I."/>
            <person name="Bolotin-Fukuhara M."/>
            <person name="Thierry A."/>
            <person name="Bouchier C."/>
            <person name="Caudron B."/>
            <person name="Scarpelli C."/>
            <person name="Gaillardin C."/>
            <person name="Weissenbach J."/>
            <person name="Wincker P."/>
            <person name="Souciet J.L."/>
        </authorList>
    </citation>
    <scope>NUCLEOTIDE SEQUENCE [LARGE SCALE GENOMIC DNA]</scope>
    <source>
        <strain evidence="6">ATCC 8585 / CBS 2359 / DSM 70799 / NBRC 1267 / NRRL Y-1140 / WM37</strain>
    </source>
</reference>
<protein>
    <submittedName>
        <fullName evidence="5">KLLA0B06347p</fullName>
    </submittedName>
</protein>
<feature type="compositionally biased region" description="Low complexity" evidence="3">
    <location>
        <begin position="153"/>
        <end position="188"/>
    </location>
</feature>
<dbReference type="GO" id="GO:0005199">
    <property type="term" value="F:structural constituent of cell wall"/>
    <property type="evidence" value="ECO:0007669"/>
    <property type="project" value="InterPro"/>
</dbReference>
<dbReference type="STRING" id="284590.Q6CW72"/>
<evidence type="ECO:0000313" key="5">
    <source>
        <dbReference type="EMBL" id="CAH02210.1"/>
    </source>
</evidence>
<dbReference type="Pfam" id="PF00399">
    <property type="entry name" value="PIR"/>
    <property type="match status" value="1"/>
</dbReference>
<dbReference type="InterPro" id="IPR000420">
    <property type="entry name" value="Yeast_PIR_rpt"/>
</dbReference>
<name>Q6CW72_KLULA</name>
<keyword evidence="2 4" id="KW-0732">Signal</keyword>
<feature type="region of interest" description="Disordered" evidence="3">
    <location>
        <begin position="142"/>
        <end position="195"/>
    </location>
</feature>
<dbReference type="Proteomes" id="UP000000598">
    <property type="component" value="Chromosome B"/>
</dbReference>
<sequence>MRFSTAFSVALLSFAKLIVADSEQFGLVTIRSGSALQYAGVYSKDGALYFGSGDSLSGVITDDGKLKFTDNTYAVVGDDGYLTASSDESTASTGFSIKSGYLAYADKNGFYGVLEDSSYKVATKSESSDSLPVAISARGSDGQVVPDFSADGSSSSSSAAPESSSETSSAAPETSSAAPETTTIAPETTSKDSNVVQTVAPVSQIGDGQIQATTGTQSVWIKTESGNNAGKVTFGAGAGIAAIAALLL</sequence>
<feature type="chain" id="PRO_5004271755" evidence="4">
    <location>
        <begin position="21"/>
        <end position="248"/>
    </location>
</feature>
<proteinExistence type="predicted"/>
<dbReference type="HOGENOM" id="CLU_054077_0_0_1"/>
<evidence type="ECO:0000313" key="6">
    <source>
        <dbReference type="Proteomes" id="UP000000598"/>
    </source>
</evidence>
<dbReference type="PROSITE" id="PS50256">
    <property type="entry name" value="PIR_REPEAT_2"/>
    <property type="match status" value="1"/>
</dbReference>
<dbReference type="AlphaFoldDB" id="Q6CW72"/>
<gene>
    <name evidence="5" type="ORF">KLLA0_B06347g</name>
</gene>
<dbReference type="eggNOG" id="ENOG502S09G">
    <property type="taxonomic scope" value="Eukaryota"/>
</dbReference>
<dbReference type="PaxDb" id="284590-Q6CW72"/>
<dbReference type="PROSITE" id="PS00929">
    <property type="entry name" value="PIR_REPEAT_1"/>
    <property type="match status" value="1"/>
</dbReference>
<dbReference type="InParanoid" id="Q6CW72"/>
<evidence type="ECO:0000256" key="3">
    <source>
        <dbReference type="SAM" id="MobiDB-lite"/>
    </source>
</evidence>
<organism evidence="5 6">
    <name type="scientific">Kluyveromyces lactis (strain ATCC 8585 / CBS 2359 / DSM 70799 / NBRC 1267 / NRRL Y-1140 / WM37)</name>
    <name type="common">Yeast</name>
    <name type="synonym">Candida sphaerica</name>
    <dbReference type="NCBI Taxonomy" id="284590"/>
    <lineage>
        <taxon>Eukaryota</taxon>
        <taxon>Fungi</taxon>
        <taxon>Dikarya</taxon>
        <taxon>Ascomycota</taxon>
        <taxon>Saccharomycotina</taxon>
        <taxon>Saccharomycetes</taxon>
        <taxon>Saccharomycetales</taxon>
        <taxon>Saccharomycetaceae</taxon>
        <taxon>Kluyveromyces</taxon>
    </lineage>
</organism>